<dbReference type="Proteomes" id="UP000186341">
    <property type="component" value="Unassembled WGS sequence"/>
</dbReference>
<dbReference type="Gene3D" id="3.40.50.2300">
    <property type="match status" value="2"/>
</dbReference>
<organism evidence="9 10">
    <name type="scientific">Ileibacterium valens</name>
    <dbReference type="NCBI Taxonomy" id="1862668"/>
    <lineage>
        <taxon>Bacteria</taxon>
        <taxon>Bacillati</taxon>
        <taxon>Bacillota</taxon>
        <taxon>Erysipelotrichia</taxon>
        <taxon>Erysipelotrichales</taxon>
        <taxon>Erysipelotrichaceae</taxon>
        <taxon>Ileibacterium</taxon>
    </lineage>
</organism>
<feature type="transmembrane region" description="Helical" evidence="7">
    <location>
        <begin position="136"/>
        <end position="157"/>
    </location>
</feature>
<dbReference type="PANTHER" id="PTHR30181">
    <property type="entry name" value="MANNITOL PERMEASE IIC COMPONENT"/>
    <property type="match status" value="1"/>
</dbReference>
<dbReference type="InterPro" id="IPR013011">
    <property type="entry name" value="PTS_EIIB_2"/>
</dbReference>
<dbReference type="SUPFAM" id="SSF52794">
    <property type="entry name" value="PTS system IIB component-like"/>
    <property type="match status" value="2"/>
</dbReference>
<dbReference type="InterPro" id="IPR003501">
    <property type="entry name" value="PTS_EIIB_2/3"/>
</dbReference>
<evidence type="ECO:0000256" key="3">
    <source>
        <dbReference type="ARBA" id="ARBA00022553"/>
    </source>
</evidence>
<keyword evidence="7" id="KW-0472">Membrane</keyword>
<dbReference type="CDD" id="cd05567">
    <property type="entry name" value="PTS_IIB_mannitol"/>
    <property type="match status" value="2"/>
</dbReference>
<dbReference type="PANTHER" id="PTHR30181:SF2">
    <property type="entry name" value="PTS SYSTEM MANNITOL-SPECIFIC EIICBA COMPONENT"/>
    <property type="match status" value="1"/>
</dbReference>
<dbReference type="InterPro" id="IPR050893">
    <property type="entry name" value="Sugar_PTS"/>
</dbReference>
<feature type="domain" description="PTS EIIB type-2" evidence="8">
    <location>
        <begin position="337"/>
        <end position="427"/>
    </location>
</feature>
<reference evidence="9 10" key="1">
    <citation type="submission" date="2016-11" db="EMBL/GenBank/DDBJ databases">
        <title>Description of two novel members of the family Erysipelotrichaceae: Ileibacterium lipovorans gen. nov., sp. nov. and Dubosiella newyorkensis, gen. nov., sp. nov.</title>
        <authorList>
            <person name="Cox L.M."/>
            <person name="Sohn J."/>
            <person name="Tyrrell K.L."/>
            <person name="Citron D.M."/>
            <person name="Lawson P.A."/>
            <person name="Patel N.B."/>
            <person name="Iizumi T."/>
            <person name="Perez-Perez G.I."/>
            <person name="Goldstein E.J."/>
            <person name="Blaser M.J."/>
        </authorList>
    </citation>
    <scope>NUCLEOTIDE SEQUENCE [LARGE SCALE GENOMIC DNA]</scope>
    <source>
        <strain evidence="9 10">NYU-BL-A3</strain>
    </source>
</reference>
<comment type="function">
    <text evidence="1">The phosphoenolpyruvate-dependent sugar phosphotransferase system (sugar PTS), a major carbohydrate active transport system, catalyzes the phosphorylation of incoming sugar substrates concomitantly with their translocation across the cell membrane. The enzyme II CmtAB PTS system is involved in D-mannitol transport.</text>
</comment>
<keyword evidence="4" id="KW-0762">Sugar transport</keyword>
<keyword evidence="6" id="KW-0598">Phosphotransferase system</keyword>
<evidence type="ECO:0000256" key="2">
    <source>
        <dbReference type="ARBA" id="ARBA00022448"/>
    </source>
</evidence>
<dbReference type="GO" id="GO:0022872">
    <property type="term" value="F:protein-N(PI)-phosphohistidine-mannitol phosphotransferase system transmembrane transporter activity"/>
    <property type="evidence" value="ECO:0007669"/>
    <property type="project" value="InterPro"/>
</dbReference>
<evidence type="ECO:0000256" key="7">
    <source>
        <dbReference type="SAM" id="Phobius"/>
    </source>
</evidence>
<sequence length="427" mass="45749">MVIRHNEKSSSFVADNLPTVTGGFNPVKYKELTVEHGLLPLTSLLVEPAKVLFLNNAINHGIFTPLGMDQVKEFGQSIFFMIEANPGPGLGLLMAYYFFTKGDAKDNSVSAMIIEFFGGIHEIYFPYVLMNPITLIGLILGGMTGVMVNVFFGSGLVSSASPGSIIAILGMCAKGSYLGVILSIAAATAVSFIVNGFLLKTFGKQGNLDQAKDQIAAEKKSAKGIKSSAAAILPKYKIAFCCDAGMGSSAMGAEILIPHYAINEVPLDTDIIVTHESLVDRAKSRVPSARIYPISNFLGSKEYDAIVNDLLYPANNDKEETNQSAADSTTSQKISLDKIAFCCDAGMGSSAMGAASLSKKLKAAGINISVPHYALNEVPQDTQVIITHESLVQRAKDRAPMAHIYPIQNFLGSSEYDDIVKDLKTRI</sequence>
<dbReference type="RefSeq" id="WP_075819985.1">
    <property type="nucleotide sequence ID" value="NZ_MPJW01000156.1"/>
</dbReference>
<dbReference type="InterPro" id="IPR029503">
    <property type="entry name" value="PTS_EIIB_mannitol"/>
</dbReference>
<evidence type="ECO:0000256" key="5">
    <source>
        <dbReference type="ARBA" id="ARBA00022679"/>
    </source>
</evidence>
<keyword evidence="7" id="KW-1133">Transmembrane helix</keyword>
<feature type="transmembrane region" description="Helical" evidence="7">
    <location>
        <begin position="177"/>
        <end position="198"/>
    </location>
</feature>
<gene>
    <name evidence="9" type="ORF">BO222_07975</name>
</gene>
<dbReference type="GeneID" id="82204138"/>
<comment type="caution">
    <text evidence="9">The sequence shown here is derived from an EMBL/GenBank/DDBJ whole genome shotgun (WGS) entry which is preliminary data.</text>
</comment>
<keyword evidence="10" id="KW-1185">Reference proteome</keyword>
<dbReference type="InterPro" id="IPR036095">
    <property type="entry name" value="PTS_EIIB-like_sf"/>
</dbReference>
<feature type="transmembrane region" description="Helical" evidence="7">
    <location>
        <begin position="78"/>
        <end position="99"/>
    </location>
</feature>
<dbReference type="GO" id="GO:0005886">
    <property type="term" value="C:plasma membrane"/>
    <property type="evidence" value="ECO:0007669"/>
    <property type="project" value="TreeGrafter"/>
</dbReference>
<evidence type="ECO:0000256" key="4">
    <source>
        <dbReference type="ARBA" id="ARBA00022597"/>
    </source>
</evidence>
<dbReference type="GO" id="GO:0090563">
    <property type="term" value="F:protein-phosphocysteine-sugar phosphotransferase activity"/>
    <property type="evidence" value="ECO:0007669"/>
    <property type="project" value="TreeGrafter"/>
</dbReference>
<evidence type="ECO:0000313" key="9">
    <source>
        <dbReference type="EMBL" id="OLU38669.1"/>
    </source>
</evidence>
<evidence type="ECO:0000256" key="6">
    <source>
        <dbReference type="ARBA" id="ARBA00022683"/>
    </source>
</evidence>
<dbReference type="PROSITE" id="PS51099">
    <property type="entry name" value="PTS_EIIB_TYPE_2"/>
    <property type="match status" value="1"/>
</dbReference>
<keyword evidence="5" id="KW-0808">Transferase</keyword>
<evidence type="ECO:0000259" key="8">
    <source>
        <dbReference type="PROSITE" id="PS51099"/>
    </source>
</evidence>
<name>A0A1U7NF34_9FIRM</name>
<dbReference type="EMBL" id="MPJW01000156">
    <property type="protein sequence ID" value="OLU38669.1"/>
    <property type="molecule type" value="Genomic_DNA"/>
</dbReference>
<feature type="transmembrane region" description="Helical" evidence="7">
    <location>
        <begin position="111"/>
        <end position="129"/>
    </location>
</feature>
<dbReference type="GO" id="GO:0009401">
    <property type="term" value="P:phosphoenolpyruvate-dependent sugar phosphotransferase system"/>
    <property type="evidence" value="ECO:0007669"/>
    <property type="project" value="UniProtKB-KW"/>
</dbReference>
<accession>A0A1U7NF34</accession>
<dbReference type="Pfam" id="PF02302">
    <property type="entry name" value="PTS_IIB"/>
    <property type="match status" value="1"/>
</dbReference>
<proteinExistence type="predicted"/>
<protein>
    <recommendedName>
        <fullName evidence="8">PTS EIIB type-2 domain-containing protein</fullName>
    </recommendedName>
</protein>
<keyword evidence="3" id="KW-0597">Phosphoprotein</keyword>
<keyword evidence="2" id="KW-0813">Transport</keyword>
<evidence type="ECO:0000313" key="10">
    <source>
        <dbReference type="Proteomes" id="UP000186341"/>
    </source>
</evidence>
<evidence type="ECO:0000256" key="1">
    <source>
        <dbReference type="ARBA" id="ARBA00002434"/>
    </source>
</evidence>
<dbReference type="AlphaFoldDB" id="A0A1U7NF34"/>
<keyword evidence="7" id="KW-0812">Transmembrane</keyword>
<dbReference type="GO" id="GO:0016301">
    <property type="term" value="F:kinase activity"/>
    <property type="evidence" value="ECO:0007669"/>
    <property type="project" value="UniProtKB-KW"/>
</dbReference>